<protein>
    <submittedName>
        <fullName evidence="1">Uncharacterized protein</fullName>
    </submittedName>
</protein>
<dbReference type="AlphaFoldDB" id="X1I746"/>
<dbReference type="EMBL" id="BARU01020816">
    <property type="protein sequence ID" value="GAH53403.1"/>
    <property type="molecule type" value="Genomic_DNA"/>
</dbReference>
<gene>
    <name evidence="1" type="ORF">S03H2_34139</name>
</gene>
<reference evidence="1" key="1">
    <citation type="journal article" date="2014" name="Front. Microbiol.">
        <title>High frequency of phylogenetically diverse reductive dehalogenase-homologous genes in deep subseafloor sedimentary metagenomes.</title>
        <authorList>
            <person name="Kawai M."/>
            <person name="Futagami T."/>
            <person name="Toyoda A."/>
            <person name="Takaki Y."/>
            <person name="Nishi S."/>
            <person name="Hori S."/>
            <person name="Arai W."/>
            <person name="Tsubouchi T."/>
            <person name="Morono Y."/>
            <person name="Uchiyama I."/>
            <person name="Ito T."/>
            <person name="Fujiyama A."/>
            <person name="Inagaki F."/>
            <person name="Takami H."/>
        </authorList>
    </citation>
    <scope>NUCLEOTIDE SEQUENCE</scope>
    <source>
        <strain evidence="1">Expedition CK06-06</strain>
    </source>
</reference>
<accession>X1I746</accession>
<organism evidence="1">
    <name type="scientific">marine sediment metagenome</name>
    <dbReference type="NCBI Taxonomy" id="412755"/>
    <lineage>
        <taxon>unclassified sequences</taxon>
        <taxon>metagenomes</taxon>
        <taxon>ecological metagenomes</taxon>
    </lineage>
</organism>
<name>X1I746_9ZZZZ</name>
<sequence length="43" mass="5020">MLITFKTDSGIFTYCEKEEDIIINNKGYLSITNLKKHNVEIKN</sequence>
<evidence type="ECO:0000313" key="1">
    <source>
        <dbReference type="EMBL" id="GAH53403.1"/>
    </source>
</evidence>
<comment type="caution">
    <text evidence="1">The sequence shown here is derived from an EMBL/GenBank/DDBJ whole genome shotgun (WGS) entry which is preliminary data.</text>
</comment>
<proteinExistence type="predicted"/>